<comment type="similarity">
    <text evidence="1">Belongs to the deoxyhypusine synthase family.</text>
</comment>
<gene>
    <name evidence="4" type="ORF">AMJ39_00020</name>
</gene>
<dbReference type="Proteomes" id="UP000052008">
    <property type="component" value="Unassembled WGS sequence"/>
</dbReference>
<dbReference type="EMBL" id="LIZS01000001">
    <property type="protein sequence ID" value="KPJ54461.1"/>
    <property type="molecule type" value="Genomic_DNA"/>
</dbReference>
<dbReference type="InterPro" id="IPR002773">
    <property type="entry name" value="Deoxyhypusine_synthase"/>
</dbReference>
<dbReference type="STRING" id="1703770.AMJ39_00020"/>
<evidence type="ECO:0000256" key="3">
    <source>
        <dbReference type="SAM" id="Phobius"/>
    </source>
</evidence>
<keyword evidence="2" id="KW-0808">Transferase</keyword>
<name>A0A0S7WW97_UNCT6</name>
<feature type="transmembrane region" description="Helical" evidence="3">
    <location>
        <begin position="54"/>
        <end position="76"/>
    </location>
</feature>
<evidence type="ECO:0008006" key="6">
    <source>
        <dbReference type="Google" id="ProtNLM"/>
    </source>
</evidence>
<dbReference type="InterPro" id="IPR036982">
    <property type="entry name" value="Deoxyhypusine_synthase_sf"/>
</dbReference>
<dbReference type="GO" id="GO:0034038">
    <property type="term" value="F:deoxyhypusine synthase activity"/>
    <property type="evidence" value="ECO:0007669"/>
    <property type="project" value="TreeGrafter"/>
</dbReference>
<evidence type="ECO:0000256" key="2">
    <source>
        <dbReference type="ARBA" id="ARBA00022679"/>
    </source>
</evidence>
<evidence type="ECO:0000256" key="1">
    <source>
        <dbReference type="ARBA" id="ARBA00009892"/>
    </source>
</evidence>
<keyword evidence="3" id="KW-0812">Transmembrane</keyword>
<evidence type="ECO:0000313" key="4">
    <source>
        <dbReference type="EMBL" id="KPJ54461.1"/>
    </source>
</evidence>
<dbReference type="SUPFAM" id="SSF52467">
    <property type="entry name" value="DHS-like NAD/FAD-binding domain"/>
    <property type="match status" value="1"/>
</dbReference>
<evidence type="ECO:0000313" key="5">
    <source>
        <dbReference type="Proteomes" id="UP000052008"/>
    </source>
</evidence>
<accession>A0A0S7WW97</accession>
<dbReference type="PANTHER" id="PTHR11703">
    <property type="entry name" value="DEOXYHYPUSINE SYNTHASE"/>
    <property type="match status" value="1"/>
</dbReference>
<dbReference type="PANTHER" id="PTHR11703:SF2">
    <property type="entry name" value="DEOXYHYPUSINE SYNTHASE-LIKE PROTEIN"/>
    <property type="match status" value="1"/>
</dbReference>
<keyword evidence="3" id="KW-1133">Transmembrane helix</keyword>
<comment type="caution">
    <text evidence="4">The sequence shown here is derived from an EMBL/GenBank/DDBJ whole genome shotgun (WGS) entry which is preliminary data.</text>
</comment>
<dbReference type="Pfam" id="PF01916">
    <property type="entry name" value="DS"/>
    <property type="match status" value="1"/>
</dbReference>
<protein>
    <recommendedName>
        <fullName evidence="6">Deoxyhypusine synthase</fullName>
    </recommendedName>
</protein>
<organism evidence="4 5">
    <name type="scientific">candidate division TA06 bacterium DG_24</name>
    <dbReference type="NCBI Taxonomy" id="1703770"/>
    <lineage>
        <taxon>Bacteria</taxon>
        <taxon>Bacteria division TA06</taxon>
    </lineage>
</organism>
<dbReference type="InterPro" id="IPR029035">
    <property type="entry name" value="DHS-like_NAD/FAD-binding_dom"/>
</dbReference>
<sequence length="347" mass="38445">MTRRFLDRPVVPLEVDPDANVASLLQRMGRISFQGRNLSKAFAVWKEMLQHRNVIFLGLAGAMIPAGMRKLMVFLIEHRFIDCLVVTGANLFHDIHESLGRRHYIGHPGLPDEELREAAVDRIYDTLASEDEFRATDYQLATWATQLDLSRAWTTREYLYEVGRVLSEGGHDRCMVSEAYRAGIPIYCPAIGDSSIGLALLRSEAGKRVPIIFDVVSDVAETGRIVEGSPSSGVIYVGGGTPKNFIQQTEVLLPRDQRTKEGHRYAIQITADAPFWGGLSGCTFDEAKSWGKISSDAAMVTVRADATVALPILVTALSQEAMDLARARPKPGFEMGRELSVHWDEGQ</sequence>
<dbReference type="PATRIC" id="fig|1703770.3.peg.3"/>
<keyword evidence="3" id="KW-0472">Membrane</keyword>
<dbReference type="AlphaFoldDB" id="A0A0S7WW97"/>
<proteinExistence type="inferred from homology"/>
<dbReference type="Gene3D" id="3.40.910.10">
    <property type="entry name" value="Deoxyhypusine synthase"/>
    <property type="match status" value="1"/>
</dbReference>
<reference evidence="4 5" key="1">
    <citation type="journal article" date="2015" name="Microbiome">
        <title>Genomic resolution of linkages in carbon, nitrogen, and sulfur cycling among widespread estuary sediment bacteria.</title>
        <authorList>
            <person name="Baker B.J."/>
            <person name="Lazar C.S."/>
            <person name="Teske A.P."/>
            <person name="Dick G.J."/>
        </authorList>
    </citation>
    <scope>NUCLEOTIDE SEQUENCE [LARGE SCALE GENOMIC DNA]</scope>
    <source>
        <strain evidence="4">DG_24</strain>
    </source>
</reference>
<dbReference type="GO" id="GO:0005737">
    <property type="term" value="C:cytoplasm"/>
    <property type="evidence" value="ECO:0007669"/>
    <property type="project" value="TreeGrafter"/>
</dbReference>